<dbReference type="PROSITE" id="PS50835">
    <property type="entry name" value="IG_LIKE"/>
    <property type="match status" value="1"/>
</dbReference>
<feature type="domain" description="Ig-like" evidence="7">
    <location>
        <begin position="28"/>
        <end position="121"/>
    </location>
</feature>
<evidence type="ECO:0000256" key="6">
    <source>
        <dbReference type="SAM" id="MobiDB-lite"/>
    </source>
</evidence>
<dbReference type="AlphaFoldDB" id="A0A8J6AYK5"/>
<gene>
    <name evidence="8" type="ORF">J0S82_010477</name>
</gene>
<feature type="compositionally biased region" description="Low complexity" evidence="6">
    <location>
        <begin position="121"/>
        <end position="158"/>
    </location>
</feature>
<dbReference type="GO" id="GO:0004888">
    <property type="term" value="F:transmembrane signaling receptor activity"/>
    <property type="evidence" value="ECO:0007669"/>
    <property type="project" value="TreeGrafter"/>
</dbReference>
<dbReference type="PANTHER" id="PTHR11860:SF87">
    <property type="entry name" value="CMRF35-LIKE MOLECULE 8"/>
    <property type="match status" value="1"/>
</dbReference>
<sequence>VAVKEWGSMCFPGCWCLQGPRIVTGHVGGSLSVQCPYEKEYADYVKFWCKGSCWISKENIVKTSKAERKGRSGRMSIRDDPAKLTFTVTLEQLTEDDTGTYWCGVDSYFLDPKLQVEVSVSPAPRRSTPPATVTVTTTTTTTMQTTTPTSTALTTQRAAQGNSQPNLR</sequence>
<dbReference type="SMART" id="SM00409">
    <property type="entry name" value="IG"/>
    <property type="match status" value="1"/>
</dbReference>
<evidence type="ECO:0000313" key="8">
    <source>
        <dbReference type="EMBL" id="KAG8525045.1"/>
    </source>
</evidence>
<dbReference type="InterPro" id="IPR050671">
    <property type="entry name" value="CD300_family_receptors"/>
</dbReference>
<comment type="subcellular location">
    <subcellularLocation>
        <location evidence="1">Membrane</location>
    </subcellularLocation>
</comment>
<evidence type="ECO:0000259" key="7">
    <source>
        <dbReference type="PROSITE" id="PS50835"/>
    </source>
</evidence>
<dbReference type="Gene3D" id="2.60.40.10">
    <property type="entry name" value="Immunoglobulins"/>
    <property type="match status" value="1"/>
</dbReference>
<keyword evidence="4" id="KW-0472">Membrane</keyword>
<keyword evidence="2" id="KW-0812">Transmembrane</keyword>
<dbReference type="InterPro" id="IPR003599">
    <property type="entry name" value="Ig_sub"/>
</dbReference>
<dbReference type="GO" id="GO:0005886">
    <property type="term" value="C:plasma membrane"/>
    <property type="evidence" value="ECO:0007669"/>
    <property type="project" value="TreeGrafter"/>
</dbReference>
<organism evidence="8 9">
    <name type="scientific">Galemys pyrenaicus</name>
    <name type="common">Iberian desman</name>
    <name type="synonym">Pyrenean desman</name>
    <dbReference type="NCBI Taxonomy" id="202257"/>
    <lineage>
        <taxon>Eukaryota</taxon>
        <taxon>Metazoa</taxon>
        <taxon>Chordata</taxon>
        <taxon>Craniata</taxon>
        <taxon>Vertebrata</taxon>
        <taxon>Euteleostomi</taxon>
        <taxon>Mammalia</taxon>
        <taxon>Eutheria</taxon>
        <taxon>Laurasiatheria</taxon>
        <taxon>Eulipotyphla</taxon>
        <taxon>Talpidae</taxon>
        <taxon>Galemys</taxon>
    </lineage>
</organism>
<dbReference type="EMBL" id="JAGFMF010010421">
    <property type="protein sequence ID" value="KAG8525045.1"/>
    <property type="molecule type" value="Genomic_DNA"/>
</dbReference>
<dbReference type="InterPro" id="IPR036179">
    <property type="entry name" value="Ig-like_dom_sf"/>
</dbReference>
<evidence type="ECO:0000256" key="4">
    <source>
        <dbReference type="ARBA" id="ARBA00023136"/>
    </source>
</evidence>
<dbReference type="Proteomes" id="UP000700334">
    <property type="component" value="Unassembled WGS sequence"/>
</dbReference>
<feature type="non-terminal residue" evidence="8">
    <location>
        <position position="1"/>
    </location>
</feature>
<accession>A0A8J6AYK5</accession>
<dbReference type="OrthoDB" id="8920197at2759"/>
<dbReference type="InterPro" id="IPR007110">
    <property type="entry name" value="Ig-like_dom"/>
</dbReference>
<dbReference type="InterPro" id="IPR013783">
    <property type="entry name" value="Ig-like_fold"/>
</dbReference>
<evidence type="ECO:0000256" key="2">
    <source>
        <dbReference type="ARBA" id="ARBA00022692"/>
    </source>
</evidence>
<reference evidence="8" key="1">
    <citation type="journal article" date="2021" name="Evol. Appl.">
        <title>The genome of the Pyrenean desman and the effects of bottlenecks and inbreeding on the genomic landscape of an endangered species.</title>
        <authorList>
            <person name="Escoda L."/>
            <person name="Castresana J."/>
        </authorList>
    </citation>
    <scope>NUCLEOTIDE SEQUENCE</scope>
    <source>
        <strain evidence="8">IBE-C5619</strain>
    </source>
</reference>
<keyword evidence="3" id="KW-0732">Signal</keyword>
<dbReference type="FunFam" id="2.60.40.10:FF:000370">
    <property type="entry name" value="CMRF35-like molecule 1"/>
    <property type="match status" value="1"/>
</dbReference>
<evidence type="ECO:0000256" key="5">
    <source>
        <dbReference type="ARBA" id="ARBA00023157"/>
    </source>
</evidence>
<evidence type="ECO:0000313" key="9">
    <source>
        <dbReference type="Proteomes" id="UP000700334"/>
    </source>
</evidence>
<protein>
    <submittedName>
        <fullName evidence="8">CMRF35-like molecule 8</fullName>
    </submittedName>
</protein>
<comment type="caution">
    <text evidence="8">The sequence shown here is derived from an EMBL/GenBank/DDBJ whole genome shotgun (WGS) entry which is preliminary data.</text>
</comment>
<proteinExistence type="predicted"/>
<feature type="region of interest" description="Disordered" evidence="6">
    <location>
        <begin position="121"/>
        <end position="168"/>
    </location>
</feature>
<dbReference type="PANTHER" id="PTHR11860">
    <property type="entry name" value="POLYMERIC-IMMUNOGLOBULIN RECEPTOR"/>
    <property type="match status" value="1"/>
</dbReference>
<dbReference type="InterPro" id="IPR013106">
    <property type="entry name" value="Ig_V-set"/>
</dbReference>
<dbReference type="SUPFAM" id="SSF48726">
    <property type="entry name" value="Immunoglobulin"/>
    <property type="match status" value="1"/>
</dbReference>
<keyword evidence="9" id="KW-1185">Reference proteome</keyword>
<dbReference type="CDD" id="cd05716">
    <property type="entry name" value="IgV_pIgR_like"/>
    <property type="match status" value="1"/>
</dbReference>
<name>A0A8J6AYK5_GALPY</name>
<evidence type="ECO:0000256" key="3">
    <source>
        <dbReference type="ARBA" id="ARBA00022729"/>
    </source>
</evidence>
<dbReference type="Pfam" id="PF07686">
    <property type="entry name" value="V-set"/>
    <property type="match status" value="1"/>
</dbReference>
<evidence type="ECO:0000256" key="1">
    <source>
        <dbReference type="ARBA" id="ARBA00004370"/>
    </source>
</evidence>
<keyword evidence="5" id="KW-1015">Disulfide bond</keyword>
<feature type="compositionally biased region" description="Polar residues" evidence="6">
    <location>
        <begin position="159"/>
        <end position="168"/>
    </location>
</feature>